<feature type="domain" description="Peptidase M28" evidence="2">
    <location>
        <begin position="88"/>
        <end position="305"/>
    </location>
</feature>
<organism evidence="3 4">
    <name type="scientific">Adhaeribacter pallidiroseus</name>
    <dbReference type="NCBI Taxonomy" id="2072847"/>
    <lineage>
        <taxon>Bacteria</taxon>
        <taxon>Pseudomonadati</taxon>
        <taxon>Bacteroidota</taxon>
        <taxon>Cytophagia</taxon>
        <taxon>Cytophagales</taxon>
        <taxon>Hymenobacteraceae</taxon>
        <taxon>Adhaeribacter</taxon>
    </lineage>
</organism>
<dbReference type="OrthoDB" id="9789219at2"/>
<dbReference type="Proteomes" id="UP000253919">
    <property type="component" value="Unassembled WGS sequence"/>
</dbReference>
<dbReference type="PANTHER" id="PTHR12147:SF26">
    <property type="entry name" value="PEPTIDASE M28 DOMAIN-CONTAINING PROTEIN"/>
    <property type="match status" value="1"/>
</dbReference>
<dbReference type="GO" id="GO:0006508">
    <property type="term" value="P:proteolysis"/>
    <property type="evidence" value="ECO:0007669"/>
    <property type="project" value="InterPro"/>
</dbReference>
<sequence length="314" mass="36189">MNNMRPSSAFFLLFCLLLFFSQASFASQVDTLRLRSYLLKITETPQARQYQHLASLNQVADYLRSEFLKNSSRVTEQVYRVNNQEYRNIICSFGPEDKPRIIIGAHYDVCQDQPGADDNASGVAGLLELSHLLAQEELNYRVDLVAFTLEEPPFFRTEHMGSFVHAQFLKKQQIPVLGMISLEMIGYFSDQKHSQQYPLKPLKLVYGSKGNFITVVQKWQAGTFARQFYRHVKQQALLPVKKFKGPAKIPGMDFSDHLNYWRMGYSAFMITDTSFYRNPHYHLPTDTLETLNLTKMGLVLETVYQALIHFNSNG</sequence>
<evidence type="ECO:0000313" key="3">
    <source>
        <dbReference type="EMBL" id="RDC63152.1"/>
    </source>
</evidence>
<evidence type="ECO:0000259" key="2">
    <source>
        <dbReference type="Pfam" id="PF04389"/>
    </source>
</evidence>
<dbReference type="SUPFAM" id="SSF53187">
    <property type="entry name" value="Zn-dependent exopeptidases"/>
    <property type="match status" value="1"/>
</dbReference>
<accession>A0A369QFE8</accession>
<proteinExistence type="predicted"/>
<dbReference type="AlphaFoldDB" id="A0A369QFE8"/>
<protein>
    <recommendedName>
        <fullName evidence="2">Peptidase M28 domain-containing protein</fullName>
    </recommendedName>
</protein>
<gene>
    <name evidence="3" type="ORF">AHMF7616_01753</name>
</gene>
<dbReference type="InterPro" id="IPR045175">
    <property type="entry name" value="M28_fam"/>
</dbReference>
<dbReference type="Gene3D" id="3.40.630.10">
    <property type="entry name" value="Zn peptidases"/>
    <property type="match status" value="1"/>
</dbReference>
<comment type="caution">
    <text evidence="3">The sequence shown here is derived from an EMBL/GenBank/DDBJ whole genome shotgun (WGS) entry which is preliminary data.</text>
</comment>
<reference evidence="3 4" key="1">
    <citation type="submission" date="2018-04" db="EMBL/GenBank/DDBJ databases">
        <title>Adhaeribacter sp. HMF7616 genome sequencing and assembly.</title>
        <authorList>
            <person name="Kang H."/>
            <person name="Kang J."/>
            <person name="Cha I."/>
            <person name="Kim H."/>
            <person name="Joh K."/>
        </authorList>
    </citation>
    <scope>NUCLEOTIDE SEQUENCE [LARGE SCALE GENOMIC DNA]</scope>
    <source>
        <strain evidence="3 4">HMF7616</strain>
    </source>
</reference>
<feature type="signal peptide" evidence="1">
    <location>
        <begin position="1"/>
        <end position="26"/>
    </location>
</feature>
<evidence type="ECO:0000256" key="1">
    <source>
        <dbReference type="SAM" id="SignalP"/>
    </source>
</evidence>
<dbReference type="Pfam" id="PF04389">
    <property type="entry name" value="Peptidase_M28"/>
    <property type="match status" value="1"/>
</dbReference>
<evidence type="ECO:0000313" key="4">
    <source>
        <dbReference type="Proteomes" id="UP000253919"/>
    </source>
</evidence>
<feature type="chain" id="PRO_5016803506" description="Peptidase M28 domain-containing protein" evidence="1">
    <location>
        <begin position="27"/>
        <end position="314"/>
    </location>
</feature>
<keyword evidence="1" id="KW-0732">Signal</keyword>
<dbReference type="PANTHER" id="PTHR12147">
    <property type="entry name" value="METALLOPEPTIDASE M28 FAMILY MEMBER"/>
    <property type="match status" value="1"/>
</dbReference>
<dbReference type="InterPro" id="IPR007484">
    <property type="entry name" value="Peptidase_M28"/>
</dbReference>
<keyword evidence="4" id="KW-1185">Reference proteome</keyword>
<name>A0A369QFE8_9BACT</name>
<dbReference type="EMBL" id="QASA01000001">
    <property type="protein sequence ID" value="RDC63152.1"/>
    <property type="molecule type" value="Genomic_DNA"/>
</dbReference>
<dbReference type="GO" id="GO:0008235">
    <property type="term" value="F:metalloexopeptidase activity"/>
    <property type="evidence" value="ECO:0007669"/>
    <property type="project" value="InterPro"/>
</dbReference>